<protein>
    <submittedName>
        <fullName evidence="2">Uncharacterized protein</fullName>
    </submittedName>
</protein>
<evidence type="ECO:0000313" key="1">
    <source>
        <dbReference type="Proteomes" id="UP000887565"/>
    </source>
</evidence>
<name>A0A915HSJ0_ROMCU</name>
<organism evidence="1 2">
    <name type="scientific">Romanomermis culicivorax</name>
    <name type="common">Nematode worm</name>
    <dbReference type="NCBI Taxonomy" id="13658"/>
    <lineage>
        <taxon>Eukaryota</taxon>
        <taxon>Metazoa</taxon>
        <taxon>Ecdysozoa</taxon>
        <taxon>Nematoda</taxon>
        <taxon>Enoplea</taxon>
        <taxon>Dorylaimia</taxon>
        <taxon>Mermithida</taxon>
        <taxon>Mermithoidea</taxon>
        <taxon>Mermithidae</taxon>
        <taxon>Romanomermis</taxon>
    </lineage>
</organism>
<sequence length="371" mass="42340">MAPIQFYYQTQKTTTSDTLRLLQGNTSPRFAFSGSLFTLDLQRILEEDKANFGAQRSHSLKNKSAAVWPKNATVVGTSYCPGTIKNSMSLDNILRENQSLHETVDDLKHKLEAVSTSSLAPDQYVTMQRYRLLKAKSKKLLHDKCEALRTALLERDSVQVKMQLQDKELSELRSGVYEHKCVCKDETNKEQLKRLHSEMLQLCKVSAQTSSCLLDVCKDISNKRCPDYDQILGLKGRYFGQFDLFRVNCSSFFIVNDDALKRTFRALGGSSNSLNCSNLQNMDQSVTAEQLLSLQKSTIQNLNQMQKLMVDYYTNELVDSIDCRLHPYREGGSPRALSYFAARYRALDFALLKQCVIARLDKCELWINRES</sequence>
<dbReference type="AlphaFoldDB" id="A0A915HSJ0"/>
<evidence type="ECO:0000313" key="2">
    <source>
        <dbReference type="WBParaSite" id="nRc.2.0.1.t04496-RA"/>
    </source>
</evidence>
<reference evidence="2" key="1">
    <citation type="submission" date="2022-11" db="UniProtKB">
        <authorList>
            <consortium name="WormBaseParasite"/>
        </authorList>
    </citation>
    <scope>IDENTIFICATION</scope>
</reference>
<keyword evidence="1" id="KW-1185">Reference proteome</keyword>
<proteinExistence type="predicted"/>
<accession>A0A915HSJ0</accession>
<dbReference type="Proteomes" id="UP000887565">
    <property type="component" value="Unplaced"/>
</dbReference>
<dbReference type="WBParaSite" id="nRc.2.0.1.t04496-RA">
    <property type="protein sequence ID" value="nRc.2.0.1.t04496-RA"/>
    <property type="gene ID" value="nRc.2.0.1.g04496"/>
</dbReference>